<feature type="transmembrane region" description="Helical" evidence="1">
    <location>
        <begin position="76"/>
        <end position="97"/>
    </location>
</feature>
<dbReference type="GO" id="GO:0042392">
    <property type="term" value="F:sphingosine-1-phosphate phosphatase activity"/>
    <property type="evidence" value="ECO:0007669"/>
    <property type="project" value="TreeGrafter"/>
</dbReference>
<keyword evidence="1" id="KW-0472">Membrane</keyword>
<evidence type="ECO:0000313" key="4">
    <source>
        <dbReference type="Proteomes" id="UP001501940"/>
    </source>
</evidence>
<dbReference type="GeneTree" id="ENSGT00940000159500"/>
<evidence type="ECO:0000259" key="2">
    <source>
        <dbReference type="SMART" id="SM00014"/>
    </source>
</evidence>
<protein>
    <submittedName>
        <fullName evidence="3">Sphingosine-1-phosphate phosphatase 2</fullName>
    </submittedName>
</protein>
<feature type="transmembrane region" description="Helical" evidence="1">
    <location>
        <begin position="156"/>
        <end position="174"/>
    </location>
</feature>
<dbReference type="InterPro" id="IPR036938">
    <property type="entry name" value="PAP2/HPO_sf"/>
</dbReference>
<reference evidence="3" key="3">
    <citation type="submission" date="2025-09" db="UniProtKB">
        <authorList>
            <consortium name="Ensembl"/>
        </authorList>
    </citation>
    <scope>IDENTIFICATION</scope>
</reference>
<reference evidence="3 4" key="1">
    <citation type="submission" date="2022-01" db="EMBL/GenBank/DDBJ databases">
        <title>A chromosome-scale genome assembly of the false clownfish, Amphiprion ocellaris.</title>
        <authorList>
            <person name="Ryu T."/>
        </authorList>
    </citation>
    <scope>NUCLEOTIDE SEQUENCE [LARGE SCALE GENOMIC DNA]</scope>
</reference>
<keyword evidence="1" id="KW-0812">Transmembrane</keyword>
<keyword evidence="4" id="KW-1185">Reference proteome</keyword>
<dbReference type="GO" id="GO:0005789">
    <property type="term" value="C:endoplasmic reticulum membrane"/>
    <property type="evidence" value="ECO:0007669"/>
    <property type="project" value="TreeGrafter"/>
</dbReference>
<accession>A0AAQ5YY83</accession>
<dbReference type="Ensembl" id="ENSAOCT00000051717.1">
    <property type="protein sequence ID" value="ENSAOCP00000058778.1"/>
    <property type="gene ID" value="ENSAOCG00000004833.2"/>
</dbReference>
<dbReference type="PANTHER" id="PTHR14969">
    <property type="entry name" value="SPHINGOSINE-1-PHOSPHATE PHOSPHOHYDROLASE"/>
    <property type="match status" value="1"/>
</dbReference>
<evidence type="ECO:0000256" key="1">
    <source>
        <dbReference type="SAM" id="Phobius"/>
    </source>
</evidence>
<dbReference type="Proteomes" id="UP001501940">
    <property type="component" value="Chromosome 7"/>
</dbReference>
<keyword evidence="1" id="KW-1133">Transmembrane helix</keyword>
<proteinExistence type="predicted"/>
<feature type="domain" description="Phosphatidic acid phosphatase type 2/haloperoxidase" evidence="2">
    <location>
        <begin position="82"/>
        <end position="198"/>
    </location>
</feature>
<feature type="transmembrane region" description="Helical" evidence="1">
    <location>
        <begin position="180"/>
        <end position="201"/>
    </location>
</feature>
<dbReference type="Gene3D" id="1.20.144.10">
    <property type="entry name" value="Phosphatidic acid phosphatase type 2/haloperoxidase"/>
    <property type="match status" value="1"/>
</dbReference>
<gene>
    <name evidence="3" type="primary">SGPP2</name>
</gene>
<dbReference type="PANTHER" id="PTHR14969:SF14">
    <property type="entry name" value="SPHINGOSINE-1-PHOSPHATE PHOSPHATASE 2"/>
    <property type="match status" value="1"/>
</dbReference>
<dbReference type="AlphaFoldDB" id="A0AAQ5YY83"/>
<sequence length="362" mass="40307">MKENRQHIWQDTHTHTTLPHSHTHLALTVSLCQEPSVSPLKLKTLCQQTVLPSVPPFFYNRFCYCTTAASALCTRVGLHICALLFLSFFFFLVMYIGQVMKDLLKLPRPVSPPVVKLETRVDAEYGLPSTHAMAATSISFTLLFSAPSRLQFQFEVGLLIAVTLSSLVCLSRLYTGMHSVLDVICGVVISAVILLLTYPCWETLDHLQLHTRISPIAVPALLLFLCYKYPDLDHYSTTRGDTTTILGACAGSSVGYWVNEQLGETFEPQGTLPVPLPTLTANALALCTGRFLVGVVALVGTRQIVKTTSLHVLYSWYRVPKNDHNARRRKEIEVPYKFTTYTAVGLVHSILTNRIFVLLGLL</sequence>
<dbReference type="SMART" id="SM00014">
    <property type="entry name" value="acidPPc"/>
    <property type="match status" value="1"/>
</dbReference>
<dbReference type="SUPFAM" id="SSF48317">
    <property type="entry name" value="Acid phosphatase/Vanadium-dependent haloperoxidase"/>
    <property type="match status" value="1"/>
</dbReference>
<evidence type="ECO:0000313" key="3">
    <source>
        <dbReference type="Ensembl" id="ENSAOCP00000058778.1"/>
    </source>
</evidence>
<feature type="transmembrane region" description="Helical" evidence="1">
    <location>
        <begin position="279"/>
        <end position="300"/>
    </location>
</feature>
<dbReference type="InterPro" id="IPR000326">
    <property type="entry name" value="PAP2/HPO"/>
</dbReference>
<dbReference type="GO" id="GO:0006670">
    <property type="term" value="P:sphingosine metabolic process"/>
    <property type="evidence" value="ECO:0007669"/>
    <property type="project" value="TreeGrafter"/>
</dbReference>
<reference evidence="3" key="2">
    <citation type="submission" date="2025-08" db="UniProtKB">
        <authorList>
            <consortium name="Ensembl"/>
        </authorList>
    </citation>
    <scope>IDENTIFICATION</scope>
</reference>
<organism evidence="3 4">
    <name type="scientific">Amphiprion ocellaris</name>
    <name type="common">Clown anemonefish</name>
    <dbReference type="NCBI Taxonomy" id="80972"/>
    <lineage>
        <taxon>Eukaryota</taxon>
        <taxon>Metazoa</taxon>
        <taxon>Chordata</taxon>
        <taxon>Craniata</taxon>
        <taxon>Vertebrata</taxon>
        <taxon>Euteleostomi</taxon>
        <taxon>Actinopterygii</taxon>
        <taxon>Neopterygii</taxon>
        <taxon>Teleostei</taxon>
        <taxon>Neoteleostei</taxon>
        <taxon>Acanthomorphata</taxon>
        <taxon>Ovalentaria</taxon>
        <taxon>Pomacentridae</taxon>
        <taxon>Amphiprion</taxon>
    </lineage>
</organism>
<dbReference type="Pfam" id="PF01569">
    <property type="entry name" value="PAP2"/>
    <property type="match status" value="1"/>
</dbReference>
<name>A0AAQ5YY83_AMPOC</name>